<reference evidence="3" key="2">
    <citation type="journal article" date="2019" name="Genome Biol. Evol.">
        <title>Day and night: Metabolic profiles and evolutionary relationships of six axenic non-marine cyanobacteria.</title>
        <authorList>
            <person name="Will S.E."/>
            <person name="Henke P."/>
            <person name="Boedeker C."/>
            <person name="Huang S."/>
            <person name="Brinkmann H."/>
            <person name="Rohde M."/>
            <person name="Jarek M."/>
            <person name="Friedl T."/>
            <person name="Seufert S."/>
            <person name="Schumacher M."/>
            <person name="Overmann J."/>
            <person name="Neumann-Schaal M."/>
            <person name="Petersen J."/>
        </authorList>
    </citation>
    <scope>NUCLEOTIDE SEQUENCE [LARGE SCALE GENOMIC DNA]</scope>
    <source>
        <strain evidence="3">PCC 7102</strain>
    </source>
</reference>
<proteinExistence type="predicted"/>
<dbReference type="OrthoDB" id="415154at2"/>
<feature type="transmembrane region" description="Helical" evidence="2">
    <location>
        <begin position="120"/>
        <end position="142"/>
    </location>
</feature>
<accession>A0A433VV27</accession>
<dbReference type="EMBL" id="RSCL01000001">
    <property type="protein sequence ID" value="RUT09937.1"/>
    <property type="molecule type" value="Genomic_DNA"/>
</dbReference>
<feature type="coiled-coil region" evidence="1">
    <location>
        <begin position="593"/>
        <end position="624"/>
    </location>
</feature>
<sequence>MYQFGDLLQSYCWQLGLFSVVVTEQITPEQASLMFSGPKFLVALFAGLLMAVAFQLLLTNFSVAVGISAGGGDVSDDDADTVGNQIRAVEAKVGIWALFTVSLALGAACFLAVKLSLIESTLLGSIIGIVIWAAFFSLITWLGSNAVGSLIGAIVNTANSGLKGLMGTASAAIGANVTKNQAVSTAEDIAAAVRKELTYGFDADSIKNTLQSSLSSLQLPNLNLNEIRGQFDKLLKDVDFESLGDSDLLKNVNRETLVDLISSRTDFSKSDVNRIADQLEAAWNSATNRKNPTEQVISLLKSASPDDLKPEKIGARLQELVAVGNGNGNGNGSSKGLTQRALQSGMGAVAGAVLNKVDFSNVDLDKVTSQLQEIKGKVQDVDVENITQQLKQLRDKATAKVADTIPVVAETVQKTEDNTIKDDIEEYILYSLPWHFNRITIKEEFHEVIFDPNAAPGAIKRELEGLNQEYFANLLKQRGDISEPRIKEISEQLESVRKEVFETVQNSDTNEDSQSLGSRVENYLRSTGKDELNPEAIENNFSNLIEDAQANADELGKRFGNLNRDTLVQVLASRQDLSEEEANNIVGQLEGVKDRVLNKARELQSQITTQAQELRQRVEDYLRNTNLDELNPEGIQRDFRTLLDDPQAGASALRGRLSQFDRETLVKLLSQRQDLSEERVNEILNNLESVRDSILTAPQKAAAKAKEQYDQTLNTITEYLRSTNKEELNPEGIQRDLQKLLNDPSEGAAALRERFSNFDRETLVTLLTQRGDLSEEQINQVIDSFQANINNIIKAPQRLARRATKRVADFEANLENYLRNTNKEELNPDAIKRDLALLLQDPRAGAGSLSDRISKIDRSTLIALLSQREDISEEEANRIVGQIESVRDSLVEQYRQIQQRVQSVLDNVFGQIRSYLNSLDRPELNYESIQQDFSKLFDDPQAGFDALRSRLSQFDRNTLVAVLSSREDISEEQANQIINRIESTRDSVLQRAELIQTETQKRLSQIKENAKKQARDTKKAVADAAWWLFGTAITSLAVSAFAGAVAVRGLWFLA</sequence>
<dbReference type="AlphaFoldDB" id="A0A433VV27"/>
<dbReference type="RefSeq" id="WP_127078397.1">
    <property type="nucleotide sequence ID" value="NZ_RSCL01000001.1"/>
</dbReference>
<reference evidence="3" key="1">
    <citation type="submission" date="2018-12" db="EMBL/GenBank/DDBJ databases">
        <authorList>
            <person name="Will S."/>
            <person name="Neumann-Schaal M."/>
            <person name="Henke P."/>
        </authorList>
    </citation>
    <scope>NUCLEOTIDE SEQUENCE</scope>
    <source>
        <strain evidence="3">PCC 7102</strain>
    </source>
</reference>
<keyword evidence="2" id="KW-0472">Membrane</keyword>
<keyword evidence="2" id="KW-1133">Transmembrane helix</keyword>
<feature type="transmembrane region" description="Helical" evidence="2">
    <location>
        <begin position="1025"/>
        <end position="1051"/>
    </location>
</feature>
<evidence type="ECO:0000256" key="2">
    <source>
        <dbReference type="SAM" id="Phobius"/>
    </source>
</evidence>
<organism evidence="3 4">
    <name type="scientific">Dulcicalothrix desertica PCC 7102</name>
    <dbReference type="NCBI Taxonomy" id="232991"/>
    <lineage>
        <taxon>Bacteria</taxon>
        <taxon>Bacillati</taxon>
        <taxon>Cyanobacteriota</taxon>
        <taxon>Cyanophyceae</taxon>
        <taxon>Nostocales</taxon>
        <taxon>Calotrichaceae</taxon>
        <taxon>Dulcicalothrix</taxon>
    </lineage>
</organism>
<evidence type="ECO:0000313" key="3">
    <source>
        <dbReference type="EMBL" id="RUT09937.1"/>
    </source>
</evidence>
<dbReference type="Gene3D" id="1.20.120.20">
    <property type="entry name" value="Apolipoprotein"/>
    <property type="match status" value="1"/>
</dbReference>
<keyword evidence="1" id="KW-0175">Coiled coil</keyword>
<feature type="transmembrane region" description="Helical" evidence="2">
    <location>
        <begin position="40"/>
        <end position="58"/>
    </location>
</feature>
<evidence type="ECO:0000313" key="4">
    <source>
        <dbReference type="Proteomes" id="UP000271624"/>
    </source>
</evidence>
<feature type="transmembrane region" description="Helical" evidence="2">
    <location>
        <begin position="93"/>
        <end position="113"/>
    </location>
</feature>
<feature type="coiled-coil region" evidence="1">
    <location>
        <begin position="800"/>
        <end position="827"/>
    </location>
</feature>
<dbReference type="Proteomes" id="UP000271624">
    <property type="component" value="Unassembled WGS sequence"/>
</dbReference>
<keyword evidence="4" id="KW-1185">Reference proteome</keyword>
<keyword evidence="2" id="KW-0812">Transmembrane</keyword>
<gene>
    <name evidence="3" type="ORF">DSM106972_004320</name>
</gene>
<name>A0A433VV27_9CYAN</name>
<protein>
    <submittedName>
        <fullName evidence="3">Uncharacterized protein</fullName>
    </submittedName>
</protein>
<comment type="caution">
    <text evidence="3">The sequence shown here is derived from an EMBL/GenBank/DDBJ whole genome shotgun (WGS) entry which is preliminary data.</text>
</comment>
<evidence type="ECO:0000256" key="1">
    <source>
        <dbReference type="SAM" id="Coils"/>
    </source>
</evidence>